<proteinExistence type="predicted"/>
<organism evidence="1 2">
    <name type="scientific">Cercospora zeae-maydis SCOH1-5</name>
    <dbReference type="NCBI Taxonomy" id="717836"/>
    <lineage>
        <taxon>Eukaryota</taxon>
        <taxon>Fungi</taxon>
        <taxon>Dikarya</taxon>
        <taxon>Ascomycota</taxon>
        <taxon>Pezizomycotina</taxon>
        <taxon>Dothideomycetes</taxon>
        <taxon>Dothideomycetidae</taxon>
        <taxon>Mycosphaerellales</taxon>
        <taxon>Mycosphaerellaceae</taxon>
        <taxon>Cercospora</taxon>
    </lineage>
</organism>
<protein>
    <submittedName>
        <fullName evidence="1">Uncharacterized protein</fullName>
    </submittedName>
</protein>
<gene>
    <name evidence="1" type="ORF">CERZMDRAFT_97517</name>
</gene>
<evidence type="ECO:0000313" key="2">
    <source>
        <dbReference type="Proteomes" id="UP000799539"/>
    </source>
</evidence>
<dbReference type="Proteomes" id="UP000799539">
    <property type="component" value="Unassembled WGS sequence"/>
</dbReference>
<accession>A0A6A6FFM9</accession>
<reference evidence="1" key="1">
    <citation type="journal article" date="2020" name="Stud. Mycol.">
        <title>101 Dothideomycetes genomes: a test case for predicting lifestyles and emergence of pathogens.</title>
        <authorList>
            <person name="Haridas S."/>
            <person name="Albert R."/>
            <person name="Binder M."/>
            <person name="Bloem J."/>
            <person name="Labutti K."/>
            <person name="Salamov A."/>
            <person name="Andreopoulos B."/>
            <person name="Baker S."/>
            <person name="Barry K."/>
            <person name="Bills G."/>
            <person name="Bluhm B."/>
            <person name="Cannon C."/>
            <person name="Castanera R."/>
            <person name="Culley D."/>
            <person name="Daum C."/>
            <person name="Ezra D."/>
            <person name="Gonzalez J."/>
            <person name="Henrissat B."/>
            <person name="Kuo A."/>
            <person name="Liang C."/>
            <person name="Lipzen A."/>
            <person name="Lutzoni F."/>
            <person name="Magnuson J."/>
            <person name="Mondo S."/>
            <person name="Nolan M."/>
            <person name="Ohm R."/>
            <person name="Pangilinan J."/>
            <person name="Park H.-J."/>
            <person name="Ramirez L."/>
            <person name="Alfaro M."/>
            <person name="Sun H."/>
            <person name="Tritt A."/>
            <person name="Yoshinaga Y."/>
            <person name="Zwiers L.-H."/>
            <person name="Turgeon B."/>
            <person name="Goodwin S."/>
            <person name="Spatafora J."/>
            <person name="Crous P."/>
            <person name="Grigoriev I."/>
        </authorList>
    </citation>
    <scope>NUCLEOTIDE SEQUENCE</scope>
    <source>
        <strain evidence="1">SCOH1-5</strain>
    </source>
</reference>
<evidence type="ECO:0000313" key="1">
    <source>
        <dbReference type="EMBL" id="KAF2212240.1"/>
    </source>
</evidence>
<dbReference type="AlphaFoldDB" id="A0A6A6FFM9"/>
<dbReference type="EMBL" id="ML992673">
    <property type="protein sequence ID" value="KAF2212240.1"/>
    <property type="molecule type" value="Genomic_DNA"/>
</dbReference>
<name>A0A6A6FFM9_9PEZI</name>
<sequence length="117" mass="12761">MNPPSAPLASSSTALSVVNAPVLADDGSESRNECFCEAALGFSAMFRRLTRARISAMTRHPFDTGDGQFYCPARVKLDCKQISDMNDDGVRHVLSDPELRVPQKLAEDMQLSSKEKG</sequence>
<keyword evidence="2" id="KW-1185">Reference proteome</keyword>